<feature type="transmembrane region" description="Helical" evidence="2">
    <location>
        <begin position="126"/>
        <end position="159"/>
    </location>
</feature>
<evidence type="ECO:0008006" key="5">
    <source>
        <dbReference type="Google" id="ProtNLM"/>
    </source>
</evidence>
<feature type="transmembrane region" description="Helical" evidence="2">
    <location>
        <begin position="353"/>
        <end position="373"/>
    </location>
</feature>
<feature type="transmembrane region" description="Helical" evidence="2">
    <location>
        <begin position="45"/>
        <end position="65"/>
    </location>
</feature>
<feature type="compositionally biased region" description="Low complexity" evidence="1">
    <location>
        <begin position="18"/>
        <end position="33"/>
    </location>
</feature>
<feature type="transmembrane region" description="Helical" evidence="2">
    <location>
        <begin position="165"/>
        <end position="186"/>
    </location>
</feature>
<keyword evidence="4" id="KW-1185">Reference proteome</keyword>
<feature type="transmembrane region" description="Helical" evidence="2">
    <location>
        <begin position="223"/>
        <end position="250"/>
    </location>
</feature>
<keyword evidence="2" id="KW-0472">Membrane</keyword>
<evidence type="ECO:0000256" key="1">
    <source>
        <dbReference type="SAM" id="MobiDB-lite"/>
    </source>
</evidence>
<evidence type="ECO:0000256" key="2">
    <source>
        <dbReference type="SAM" id="Phobius"/>
    </source>
</evidence>
<reference evidence="3 4" key="1">
    <citation type="submission" date="2023-08" db="EMBL/GenBank/DDBJ databases">
        <title>Phytohabitans sansha sp. nov., isolated from marine sediment.</title>
        <authorList>
            <person name="Zhao Y."/>
            <person name="Yi K."/>
        </authorList>
    </citation>
    <scope>NUCLEOTIDE SEQUENCE [LARGE SCALE GENOMIC DNA]</scope>
    <source>
        <strain evidence="3 4">ZYX-F-186</strain>
    </source>
</reference>
<gene>
    <name evidence="3" type="ORF">RB614_29230</name>
</gene>
<feature type="transmembrane region" description="Helical" evidence="2">
    <location>
        <begin position="325"/>
        <end position="346"/>
    </location>
</feature>
<feature type="region of interest" description="Disordered" evidence="1">
    <location>
        <begin position="1"/>
        <end position="37"/>
    </location>
</feature>
<accession>A0ABU0ZNK9</accession>
<evidence type="ECO:0000313" key="3">
    <source>
        <dbReference type="EMBL" id="MDQ7908622.1"/>
    </source>
</evidence>
<keyword evidence="2" id="KW-1133">Transmembrane helix</keyword>
<protein>
    <recommendedName>
        <fullName evidence="5">Glycosyltransferase RgtA/B/C/D-like domain-containing protein</fullName>
    </recommendedName>
</protein>
<evidence type="ECO:0000313" key="4">
    <source>
        <dbReference type="Proteomes" id="UP001230908"/>
    </source>
</evidence>
<feature type="transmembrane region" description="Helical" evidence="2">
    <location>
        <begin position="262"/>
        <end position="280"/>
    </location>
</feature>
<organism evidence="3 4">
    <name type="scientific">Phytohabitans maris</name>
    <dbReference type="NCBI Taxonomy" id="3071409"/>
    <lineage>
        <taxon>Bacteria</taxon>
        <taxon>Bacillati</taxon>
        <taxon>Actinomycetota</taxon>
        <taxon>Actinomycetes</taxon>
        <taxon>Micromonosporales</taxon>
        <taxon>Micromonosporaceae</taxon>
    </lineage>
</organism>
<dbReference type="RefSeq" id="WP_308715888.1">
    <property type="nucleotide sequence ID" value="NZ_JAVHUY010000032.1"/>
</dbReference>
<dbReference type="Proteomes" id="UP001230908">
    <property type="component" value="Unassembled WGS sequence"/>
</dbReference>
<keyword evidence="2" id="KW-0812">Transmembrane</keyword>
<feature type="compositionally biased region" description="Polar residues" evidence="1">
    <location>
        <begin position="1"/>
        <end position="12"/>
    </location>
</feature>
<proteinExistence type="predicted"/>
<name>A0ABU0ZNK9_9ACTN</name>
<comment type="caution">
    <text evidence="3">The sequence shown here is derived from an EMBL/GenBank/DDBJ whole genome shotgun (WGS) entry which is preliminary data.</text>
</comment>
<sequence length="419" mass="45292">MGELTVTRTVPSNDKEATAPAPSAEEAPVPASTRTRRWRGPSGPFAWGALVVLAATATAMVWTYASTHQIFPDSQWYLIYTYHYMGYDKAHGEQVVLDYIRDHGTFKPYDYLWASKPFTLSYRPRMLLPLLSIPWVALFGPGGIVVVPGIAFVVAMYLVYRFATVHASVPSSVAAGVLAVASPLIAKWCVGGLTDSLALMLHTATLLLLPWRKPATKWTVAGLALVTFLVGTARVITPYTVATVAAVWLWAMWRDRGRWRSWTAAAAGAAAGVVAGAIWSKLVSAPLSSRDHFFSMTGGRARTLGEALPWYREAVPEALSKEATIVLSSWPLVLLLVLSLVASVVAWRTVVPWLVASAWVGATGIFLIAPFMTMFRYELPMLPALVVAVAVLFDRVAKGLLPAFQRPAADPAPSPGASG</sequence>
<dbReference type="EMBL" id="JAVHUY010000032">
    <property type="protein sequence ID" value="MDQ7908622.1"/>
    <property type="molecule type" value="Genomic_DNA"/>
</dbReference>